<dbReference type="PROSITE" id="PS50249">
    <property type="entry name" value="MPN"/>
    <property type="match status" value="1"/>
</dbReference>
<sequence length="153" mass="17164">MKKMAKRVSCVSVKLVKEGGFLYKDRVCDTSLSAYDLFAKIIEDKPDEHLIVACLNTKSEPVNVSIISIGSVTEAQVFARSVIRNALLSNSTSVIIAHNHPSGDPTPSKQDINFTKELKQACEYMRIRFFDHLIIGSSGKFISLREQREEIFI</sequence>
<comment type="caution">
    <text evidence="8">The sequence shown here is derived from an EMBL/GenBank/DDBJ whole genome shotgun (WGS) entry which is preliminary data.</text>
</comment>
<dbReference type="PANTHER" id="PTHR30471">
    <property type="entry name" value="DNA REPAIR PROTEIN RADC"/>
    <property type="match status" value="1"/>
</dbReference>
<dbReference type="PATRIC" id="fig|1423806.3.peg.593"/>
<dbReference type="PROSITE" id="PS01302">
    <property type="entry name" value="UPF0758"/>
    <property type="match status" value="1"/>
</dbReference>
<evidence type="ECO:0000256" key="2">
    <source>
        <dbReference type="ARBA" id="ARBA00022670"/>
    </source>
</evidence>
<reference evidence="8 9" key="1">
    <citation type="journal article" date="2015" name="Genome Announc.">
        <title>Expanding the biotechnology potential of lactobacilli through comparative genomics of 213 strains and associated genera.</title>
        <authorList>
            <person name="Sun Z."/>
            <person name="Harris H.M."/>
            <person name="McCann A."/>
            <person name="Guo C."/>
            <person name="Argimon S."/>
            <person name="Zhang W."/>
            <person name="Yang X."/>
            <person name="Jeffery I.B."/>
            <person name="Cooney J.C."/>
            <person name="Kagawa T.F."/>
            <person name="Liu W."/>
            <person name="Song Y."/>
            <person name="Salvetti E."/>
            <person name="Wrobel A."/>
            <person name="Rasinkangas P."/>
            <person name="Parkhill J."/>
            <person name="Rea M.C."/>
            <person name="O'Sullivan O."/>
            <person name="Ritari J."/>
            <person name="Douillard F.P."/>
            <person name="Paul Ross R."/>
            <person name="Yang R."/>
            <person name="Briner A.E."/>
            <person name="Felis G.E."/>
            <person name="de Vos W.M."/>
            <person name="Barrangou R."/>
            <person name="Klaenhammer T.R."/>
            <person name="Caufield P.W."/>
            <person name="Cui Y."/>
            <person name="Zhang H."/>
            <person name="O'Toole P.W."/>
        </authorList>
    </citation>
    <scope>NUCLEOTIDE SEQUENCE [LARGE SCALE GENOMIC DNA]</scope>
    <source>
        <strain evidence="8 9">DSM 21376</strain>
    </source>
</reference>
<dbReference type="InterPro" id="IPR025657">
    <property type="entry name" value="RadC_JAB"/>
</dbReference>
<dbReference type="InterPro" id="IPR020891">
    <property type="entry name" value="UPF0758_CS"/>
</dbReference>
<keyword evidence="5" id="KW-0862">Zinc</keyword>
<evidence type="ECO:0000259" key="7">
    <source>
        <dbReference type="PROSITE" id="PS50249"/>
    </source>
</evidence>
<dbReference type="Proteomes" id="UP000050961">
    <property type="component" value="Unassembled WGS sequence"/>
</dbReference>
<evidence type="ECO:0000256" key="5">
    <source>
        <dbReference type="ARBA" id="ARBA00022833"/>
    </source>
</evidence>
<dbReference type="AlphaFoldDB" id="A0A023CXF2"/>
<feature type="domain" description="MPN" evidence="7">
    <location>
        <begin position="27"/>
        <end position="150"/>
    </location>
</feature>
<comment type="similarity">
    <text evidence="1">Belongs to the UPF0758 family.</text>
</comment>
<keyword evidence="3" id="KW-0479">Metal-binding</keyword>
<dbReference type="PANTHER" id="PTHR30471:SF3">
    <property type="entry name" value="UPF0758 PROTEIN YEES-RELATED"/>
    <property type="match status" value="1"/>
</dbReference>
<name>A0A023CXF2_9LACO</name>
<protein>
    <submittedName>
        <fullName evidence="8">DNA repair protein RadC</fullName>
    </submittedName>
</protein>
<keyword evidence="6" id="KW-0482">Metalloprotease</keyword>
<evidence type="ECO:0000313" key="9">
    <source>
        <dbReference type="Proteomes" id="UP000050961"/>
    </source>
</evidence>
<accession>A0A023CXF2</accession>
<evidence type="ECO:0000256" key="6">
    <source>
        <dbReference type="ARBA" id="ARBA00023049"/>
    </source>
</evidence>
<dbReference type="GO" id="GO:0008237">
    <property type="term" value="F:metallopeptidase activity"/>
    <property type="evidence" value="ECO:0007669"/>
    <property type="project" value="UniProtKB-KW"/>
</dbReference>
<keyword evidence="9" id="KW-1185">Reference proteome</keyword>
<dbReference type="CDD" id="cd08071">
    <property type="entry name" value="MPN_DUF2466"/>
    <property type="match status" value="1"/>
</dbReference>
<dbReference type="GO" id="GO:0006508">
    <property type="term" value="P:proteolysis"/>
    <property type="evidence" value="ECO:0007669"/>
    <property type="project" value="UniProtKB-KW"/>
</dbReference>
<dbReference type="eggNOG" id="COG2003">
    <property type="taxonomic scope" value="Bacteria"/>
</dbReference>
<dbReference type="SUPFAM" id="SSF102712">
    <property type="entry name" value="JAB1/MPN domain"/>
    <property type="match status" value="1"/>
</dbReference>
<evidence type="ECO:0000256" key="3">
    <source>
        <dbReference type="ARBA" id="ARBA00022723"/>
    </source>
</evidence>
<keyword evidence="4" id="KW-0378">Hydrolase</keyword>
<proteinExistence type="inferred from homology"/>
<evidence type="ECO:0000313" key="8">
    <source>
        <dbReference type="EMBL" id="KRN07016.1"/>
    </source>
</evidence>
<dbReference type="STRING" id="1423806.FD15_GL000580"/>
<keyword evidence="2" id="KW-0645">Protease</keyword>
<dbReference type="InterPro" id="IPR001405">
    <property type="entry name" value="UPF0758"/>
</dbReference>
<gene>
    <name evidence="8" type="ORF">FD15_GL000580</name>
</gene>
<dbReference type="GO" id="GO:0046872">
    <property type="term" value="F:metal ion binding"/>
    <property type="evidence" value="ECO:0007669"/>
    <property type="project" value="UniProtKB-KW"/>
</dbReference>
<dbReference type="Gene3D" id="3.40.140.10">
    <property type="entry name" value="Cytidine Deaminase, domain 2"/>
    <property type="match status" value="1"/>
</dbReference>
<organism evidence="8 9">
    <name type="scientific">Liquorilactobacillus sucicola DSM 21376 = JCM 15457</name>
    <dbReference type="NCBI Taxonomy" id="1423806"/>
    <lineage>
        <taxon>Bacteria</taxon>
        <taxon>Bacillati</taxon>
        <taxon>Bacillota</taxon>
        <taxon>Bacilli</taxon>
        <taxon>Lactobacillales</taxon>
        <taxon>Lactobacillaceae</taxon>
        <taxon>Liquorilactobacillus</taxon>
    </lineage>
</organism>
<dbReference type="OrthoDB" id="9804482at2"/>
<dbReference type="InterPro" id="IPR037518">
    <property type="entry name" value="MPN"/>
</dbReference>
<evidence type="ECO:0000256" key="4">
    <source>
        <dbReference type="ARBA" id="ARBA00022801"/>
    </source>
</evidence>
<dbReference type="EMBL" id="AYZF01000008">
    <property type="protein sequence ID" value="KRN07016.1"/>
    <property type="molecule type" value="Genomic_DNA"/>
</dbReference>
<evidence type="ECO:0000256" key="1">
    <source>
        <dbReference type="ARBA" id="ARBA00010243"/>
    </source>
</evidence>
<dbReference type="Pfam" id="PF04002">
    <property type="entry name" value="RadC"/>
    <property type="match status" value="1"/>
</dbReference>